<feature type="compositionally biased region" description="Basic and acidic residues" evidence="1">
    <location>
        <begin position="87"/>
        <end position="104"/>
    </location>
</feature>
<sequence length="149" mass="17063">MCIYSQTTYSCKHNVETLTELCDLGRNYKPSMHDKLIIGLYESKDKCEACGAPPVLIDLTQDMNNPIDLTNDQFNHNGFTQGPEMPPYHHFDNRDPPSYHDFEHQNTPIDLQDTPKKRVRRDSAFDDYPVLPQTDLPVNSHPAPMDGVM</sequence>
<dbReference type="OrthoDB" id="10443442at2759"/>
<evidence type="ECO:0000256" key="1">
    <source>
        <dbReference type="SAM" id="MobiDB-lite"/>
    </source>
</evidence>
<name>A0A517LDF3_9PEZI</name>
<evidence type="ECO:0000313" key="2">
    <source>
        <dbReference type="EMBL" id="QDS73667.1"/>
    </source>
</evidence>
<reference evidence="2 3" key="1">
    <citation type="submission" date="2019-07" db="EMBL/GenBank/DDBJ databases">
        <title>Finished genome of Venturia effusa.</title>
        <authorList>
            <person name="Young C.A."/>
            <person name="Cox M.P."/>
            <person name="Ganley A.R.D."/>
            <person name="David W.J."/>
        </authorList>
    </citation>
    <scope>NUCLEOTIDE SEQUENCE [LARGE SCALE GENOMIC DNA]</scope>
    <source>
        <strain evidence="3">albino</strain>
    </source>
</reference>
<keyword evidence="3" id="KW-1185">Reference proteome</keyword>
<dbReference type="EMBL" id="CP042194">
    <property type="protein sequence ID" value="QDS73667.1"/>
    <property type="molecule type" value="Genomic_DNA"/>
</dbReference>
<organism evidence="2 3">
    <name type="scientific">Venturia effusa</name>
    <dbReference type="NCBI Taxonomy" id="50376"/>
    <lineage>
        <taxon>Eukaryota</taxon>
        <taxon>Fungi</taxon>
        <taxon>Dikarya</taxon>
        <taxon>Ascomycota</taxon>
        <taxon>Pezizomycotina</taxon>
        <taxon>Dothideomycetes</taxon>
        <taxon>Pleosporomycetidae</taxon>
        <taxon>Venturiales</taxon>
        <taxon>Venturiaceae</taxon>
        <taxon>Venturia</taxon>
    </lineage>
</organism>
<dbReference type="AlphaFoldDB" id="A0A517LDF3"/>
<evidence type="ECO:0000313" key="3">
    <source>
        <dbReference type="Proteomes" id="UP000316270"/>
    </source>
</evidence>
<gene>
    <name evidence="2" type="ORF">FKW77_002632</name>
</gene>
<protein>
    <submittedName>
        <fullName evidence="2">Uncharacterized protein</fullName>
    </submittedName>
</protein>
<accession>A0A517LDF3</accession>
<dbReference type="Proteomes" id="UP000316270">
    <property type="component" value="Chromosome 10"/>
</dbReference>
<proteinExistence type="predicted"/>
<feature type="region of interest" description="Disordered" evidence="1">
    <location>
        <begin position="78"/>
        <end position="149"/>
    </location>
</feature>
<feature type="compositionally biased region" description="Basic and acidic residues" evidence="1">
    <location>
        <begin position="113"/>
        <end position="124"/>
    </location>
</feature>